<protein>
    <submittedName>
        <fullName evidence="13">Vitamin K epoxide reductase family protein</fullName>
    </submittedName>
</protein>
<keyword evidence="9" id="KW-0676">Redox-active center</keyword>
<comment type="subcellular location">
    <subcellularLocation>
        <location evidence="1">Membrane</location>
        <topology evidence="1">Multi-pass membrane protein</topology>
    </subcellularLocation>
</comment>
<evidence type="ECO:0000256" key="11">
    <source>
        <dbReference type="SAM" id="SignalP"/>
    </source>
</evidence>
<feature type="transmembrane region" description="Helical" evidence="10">
    <location>
        <begin position="169"/>
        <end position="188"/>
    </location>
</feature>
<keyword evidence="11" id="KW-0732">Signal</keyword>
<evidence type="ECO:0000256" key="9">
    <source>
        <dbReference type="ARBA" id="ARBA00023284"/>
    </source>
</evidence>
<dbReference type="Gene3D" id="1.20.1440.130">
    <property type="entry name" value="VKOR domain"/>
    <property type="match status" value="1"/>
</dbReference>
<evidence type="ECO:0000256" key="3">
    <source>
        <dbReference type="ARBA" id="ARBA00022692"/>
    </source>
</evidence>
<name>A0ABU8ZPQ2_9BIFI</name>
<evidence type="ECO:0000313" key="13">
    <source>
        <dbReference type="EMBL" id="MEK0306904.1"/>
    </source>
</evidence>
<feature type="transmembrane region" description="Helical" evidence="10">
    <location>
        <begin position="89"/>
        <end position="109"/>
    </location>
</feature>
<dbReference type="Pfam" id="PF07884">
    <property type="entry name" value="VKOR"/>
    <property type="match status" value="1"/>
</dbReference>
<dbReference type="Proteomes" id="UP001373159">
    <property type="component" value="Unassembled WGS sequence"/>
</dbReference>
<feature type="signal peptide" evidence="11">
    <location>
        <begin position="1"/>
        <end position="17"/>
    </location>
</feature>
<keyword evidence="5 10" id="KW-1133">Transmembrane helix</keyword>
<dbReference type="CDD" id="cd12922">
    <property type="entry name" value="VKOR_5"/>
    <property type="match status" value="1"/>
</dbReference>
<dbReference type="EMBL" id="JBANBB010000001">
    <property type="protein sequence ID" value="MEK0306904.1"/>
    <property type="molecule type" value="Genomic_DNA"/>
</dbReference>
<keyword evidence="14" id="KW-1185">Reference proteome</keyword>
<accession>A0ABU8ZPQ2</accession>
<evidence type="ECO:0000256" key="7">
    <source>
        <dbReference type="ARBA" id="ARBA00023136"/>
    </source>
</evidence>
<proteinExistence type="inferred from homology"/>
<dbReference type="InterPro" id="IPR038354">
    <property type="entry name" value="VKOR_sf"/>
</dbReference>
<keyword evidence="6" id="KW-0560">Oxidoreductase</keyword>
<evidence type="ECO:0000256" key="1">
    <source>
        <dbReference type="ARBA" id="ARBA00004141"/>
    </source>
</evidence>
<keyword evidence="3 10" id="KW-0812">Transmembrane</keyword>
<keyword evidence="8" id="KW-1015">Disulfide bond</keyword>
<evidence type="ECO:0000256" key="6">
    <source>
        <dbReference type="ARBA" id="ARBA00023002"/>
    </source>
</evidence>
<feature type="transmembrane region" description="Helical" evidence="10">
    <location>
        <begin position="115"/>
        <end position="137"/>
    </location>
</feature>
<feature type="transmembrane region" description="Helical" evidence="10">
    <location>
        <begin position="63"/>
        <end position="82"/>
    </location>
</feature>
<comment type="similarity">
    <text evidence="2">Belongs to the VKOR family.</text>
</comment>
<evidence type="ECO:0000256" key="5">
    <source>
        <dbReference type="ARBA" id="ARBA00022989"/>
    </source>
</evidence>
<reference evidence="13 14" key="1">
    <citation type="submission" date="2024-02" db="EMBL/GenBank/DDBJ databases">
        <title>Bifidobacterium honeyensis sp. nov., isolated from the comb honey.</title>
        <authorList>
            <person name="Liu W."/>
            <person name="Li Y."/>
        </authorList>
    </citation>
    <scope>NUCLEOTIDE SEQUENCE [LARGE SCALE GENOMIC DNA]</scope>
    <source>
        <strain evidence="13 14">IMAU50988</strain>
    </source>
</reference>
<evidence type="ECO:0000256" key="8">
    <source>
        <dbReference type="ARBA" id="ARBA00023157"/>
    </source>
</evidence>
<dbReference type="InterPro" id="IPR041714">
    <property type="entry name" value="VKOR_Actinobacteria"/>
</dbReference>
<evidence type="ECO:0000259" key="12">
    <source>
        <dbReference type="SMART" id="SM00756"/>
    </source>
</evidence>
<evidence type="ECO:0000256" key="2">
    <source>
        <dbReference type="ARBA" id="ARBA00006214"/>
    </source>
</evidence>
<gene>
    <name evidence="13" type="ORF">V8P97_05440</name>
</gene>
<organism evidence="13 14">
    <name type="scientific">Bifidobacterium favimelis</name>
    <dbReference type="NCBI Taxonomy" id="3122979"/>
    <lineage>
        <taxon>Bacteria</taxon>
        <taxon>Bacillati</taxon>
        <taxon>Actinomycetota</taxon>
        <taxon>Actinomycetes</taxon>
        <taxon>Bifidobacteriales</taxon>
        <taxon>Bifidobacteriaceae</taxon>
        <taxon>Bifidobacterium</taxon>
    </lineage>
</organism>
<sequence>MVLLSSAVALFASFVLAAETLQLARHPASRLSCDINALVSCSTVAQSWQSELVRLGTLPVPNAFFGIAAESVFVTLAVIGMTGAALPRWFNVSSWVGGLFALIFAYWLFIQSMFVIKALCPWCLTLMFATTIQFMALTHATVTVRRLPSPTGRSAPLARALRRSYRLHFDLMFDLVWLAALAALIVVVEGPDLF</sequence>
<keyword evidence="4" id="KW-0874">Quinone</keyword>
<comment type="caution">
    <text evidence="13">The sequence shown here is derived from an EMBL/GenBank/DDBJ whole genome shotgun (WGS) entry which is preliminary data.</text>
</comment>
<evidence type="ECO:0000313" key="14">
    <source>
        <dbReference type="Proteomes" id="UP001373159"/>
    </source>
</evidence>
<keyword evidence="7 10" id="KW-0472">Membrane</keyword>
<dbReference type="RefSeq" id="WP_340469780.1">
    <property type="nucleotide sequence ID" value="NZ_JBANBB010000001.1"/>
</dbReference>
<feature type="chain" id="PRO_5045215867" evidence="11">
    <location>
        <begin position="18"/>
        <end position="194"/>
    </location>
</feature>
<dbReference type="InterPro" id="IPR012932">
    <property type="entry name" value="VKOR"/>
</dbReference>
<feature type="domain" description="Vitamin K epoxide reductase" evidence="12">
    <location>
        <begin position="2"/>
        <end position="141"/>
    </location>
</feature>
<evidence type="ECO:0000256" key="4">
    <source>
        <dbReference type="ARBA" id="ARBA00022719"/>
    </source>
</evidence>
<dbReference type="SMART" id="SM00756">
    <property type="entry name" value="VKc"/>
    <property type="match status" value="1"/>
</dbReference>
<evidence type="ECO:0000256" key="10">
    <source>
        <dbReference type="SAM" id="Phobius"/>
    </source>
</evidence>